<organism evidence="2 3">
    <name type="scientific">Trichogramma kaykai</name>
    <dbReference type="NCBI Taxonomy" id="54128"/>
    <lineage>
        <taxon>Eukaryota</taxon>
        <taxon>Metazoa</taxon>
        <taxon>Ecdysozoa</taxon>
        <taxon>Arthropoda</taxon>
        <taxon>Hexapoda</taxon>
        <taxon>Insecta</taxon>
        <taxon>Pterygota</taxon>
        <taxon>Neoptera</taxon>
        <taxon>Endopterygota</taxon>
        <taxon>Hymenoptera</taxon>
        <taxon>Apocrita</taxon>
        <taxon>Proctotrupomorpha</taxon>
        <taxon>Chalcidoidea</taxon>
        <taxon>Trichogrammatidae</taxon>
        <taxon>Trichogramma</taxon>
    </lineage>
</organism>
<dbReference type="PANTHER" id="PTHR46585:SF1">
    <property type="entry name" value="CHROMO DOMAIN-CONTAINING PROTEIN"/>
    <property type="match status" value="1"/>
</dbReference>
<dbReference type="InterPro" id="IPR016197">
    <property type="entry name" value="Chromo-like_dom_sf"/>
</dbReference>
<dbReference type="Pfam" id="PF00385">
    <property type="entry name" value="Chromo"/>
    <property type="match status" value="1"/>
</dbReference>
<sequence length="153" mass="18128">MTPASVNLYNAAEARKNLKQRYDRTVQRKLKYKVGDLVRVSRAKNAFAKGYEGGWTIELFKIYRISETRKPSVYYLKDLADEPIEGFFYEEELTRVRKDLNNASFEIEAILDTRGKGRKKEYFVHWRGYPDKFNSWEPAAPLDYLKKNKKNEE</sequence>
<keyword evidence="3" id="KW-1185">Reference proteome</keyword>
<name>A0ABD2XFV7_9HYME</name>
<dbReference type="CDD" id="cd00024">
    <property type="entry name" value="CD_CSD"/>
    <property type="match status" value="1"/>
</dbReference>
<dbReference type="EMBL" id="JBJJXI010000028">
    <property type="protein sequence ID" value="KAL3403819.1"/>
    <property type="molecule type" value="Genomic_DNA"/>
</dbReference>
<evidence type="ECO:0000313" key="2">
    <source>
        <dbReference type="EMBL" id="KAL3403819.1"/>
    </source>
</evidence>
<reference evidence="2 3" key="1">
    <citation type="journal article" date="2024" name="bioRxiv">
        <title>A reference genome for Trichogramma kaykai: A tiny desert-dwelling parasitoid wasp with competing sex-ratio distorters.</title>
        <authorList>
            <person name="Culotta J."/>
            <person name="Lindsey A.R."/>
        </authorList>
    </citation>
    <scope>NUCLEOTIDE SEQUENCE [LARGE SCALE GENOMIC DNA]</scope>
    <source>
        <strain evidence="2 3">KSX58</strain>
    </source>
</reference>
<dbReference type="Gene3D" id="2.40.50.40">
    <property type="match status" value="1"/>
</dbReference>
<comment type="caution">
    <text evidence="2">The sequence shown here is derived from an EMBL/GenBank/DDBJ whole genome shotgun (WGS) entry which is preliminary data.</text>
</comment>
<dbReference type="AlphaFoldDB" id="A0ABD2XFV7"/>
<protein>
    <recommendedName>
        <fullName evidence="1">Chromo domain-containing protein</fullName>
    </recommendedName>
</protein>
<dbReference type="SMART" id="SM00298">
    <property type="entry name" value="CHROMO"/>
    <property type="match status" value="1"/>
</dbReference>
<evidence type="ECO:0000313" key="3">
    <source>
        <dbReference type="Proteomes" id="UP001627154"/>
    </source>
</evidence>
<proteinExistence type="predicted"/>
<dbReference type="PROSITE" id="PS50013">
    <property type="entry name" value="CHROMO_2"/>
    <property type="match status" value="1"/>
</dbReference>
<evidence type="ECO:0000259" key="1">
    <source>
        <dbReference type="PROSITE" id="PS50013"/>
    </source>
</evidence>
<feature type="domain" description="Chromo" evidence="1">
    <location>
        <begin position="105"/>
        <end position="153"/>
    </location>
</feature>
<dbReference type="InterPro" id="IPR023780">
    <property type="entry name" value="Chromo_domain"/>
</dbReference>
<dbReference type="SUPFAM" id="SSF54160">
    <property type="entry name" value="Chromo domain-like"/>
    <property type="match status" value="1"/>
</dbReference>
<dbReference type="InterPro" id="IPR000953">
    <property type="entry name" value="Chromo/chromo_shadow_dom"/>
</dbReference>
<dbReference type="Proteomes" id="UP001627154">
    <property type="component" value="Unassembled WGS sequence"/>
</dbReference>
<dbReference type="PANTHER" id="PTHR46585">
    <property type="entry name" value="INTEGRASE CORE DOMAIN CONTAINING PROTEIN"/>
    <property type="match status" value="1"/>
</dbReference>
<dbReference type="GO" id="GO:0005694">
    <property type="term" value="C:chromosome"/>
    <property type="evidence" value="ECO:0007669"/>
    <property type="project" value="UniProtKB-ARBA"/>
</dbReference>
<accession>A0ABD2XFV7</accession>
<gene>
    <name evidence="2" type="ORF">TKK_003493</name>
</gene>